<evidence type="ECO:0000313" key="6">
    <source>
        <dbReference type="EMBL" id="MDN7228021.1"/>
    </source>
</evidence>
<reference evidence="6 7" key="1">
    <citation type="submission" date="2023-06" db="EMBL/GenBank/DDBJ databases">
        <title>Novel species in genus Planococcus.</title>
        <authorList>
            <person name="Ning S."/>
        </authorList>
    </citation>
    <scope>NUCLEOTIDE SEQUENCE [LARGE SCALE GENOMIC DNA]</scope>
    <source>
        <strain evidence="6 7">N064</strain>
    </source>
</reference>
<protein>
    <submittedName>
        <fullName evidence="6">ATP-grasp domain-containing protein</fullName>
    </submittedName>
</protein>
<keyword evidence="7" id="KW-1185">Reference proteome</keyword>
<dbReference type="Gene3D" id="3.30.1490.20">
    <property type="entry name" value="ATP-grasp fold, A domain"/>
    <property type="match status" value="1"/>
</dbReference>
<evidence type="ECO:0000256" key="1">
    <source>
        <dbReference type="ARBA" id="ARBA00022598"/>
    </source>
</evidence>
<dbReference type="InterPro" id="IPR005479">
    <property type="entry name" value="CPAse_ATP-bd"/>
</dbReference>
<evidence type="ECO:0000259" key="5">
    <source>
        <dbReference type="PROSITE" id="PS50975"/>
    </source>
</evidence>
<comment type="caution">
    <text evidence="6">The sequence shown here is derived from an EMBL/GenBank/DDBJ whole genome shotgun (WGS) entry which is preliminary data.</text>
</comment>
<dbReference type="SUPFAM" id="SSF52440">
    <property type="entry name" value="PreATP-grasp domain"/>
    <property type="match status" value="1"/>
</dbReference>
<dbReference type="SUPFAM" id="SSF56059">
    <property type="entry name" value="Glutathione synthetase ATP-binding domain-like"/>
    <property type="match status" value="1"/>
</dbReference>
<accession>A0ABT8MSY3</accession>
<dbReference type="RefSeq" id="WP_301726555.1">
    <property type="nucleotide sequence ID" value="NZ_JAUJWW010000005.1"/>
</dbReference>
<feature type="domain" description="ATP-grasp" evidence="5">
    <location>
        <begin position="108"/>
        <end position="303"/>
    </location>
</feature>
<evidence type="ECO:0000256" key="2">
    <source>
        <dbReference type="ARBA" id="ARBA00022741"/>
    </source>
</evidence>
<dbReference type="InterPro" id="IPR013815">
    <property type="entry name" value="ATP_grasp_subdomain_1"/>
</dbReference>
<dbReference type="PANTHER" id="PTHR43055">
    <property type="entry name" value="FORMATE-DEPENDENT PHOSPHORIBOSYLGLYCINAMIDE FORMYLTRANSFERASE"/>
    <property type="match status" value="1"/>
</dbReference>
<proteinExistence type="predicted"/>
<sequence length="423" mass="47915">MKKILILGGYTHMIDVVKTAKRLGMYTIVADRDVGSPAKAYADQSYNVSTSDIDMLAEIAEAEAIDGVFNGFDDINTWHALALSKRLSLPFYATEEQLEICSNKDRFKEYCRDYGIPVIEEYNMDESLKEEDLAKLTFPVIVKPVDSYASQGITVCYSAEELKEGYKKAADYSKSEKVIVERFIDNPYGVMMFYTVRNGSVVLSAMTDRYVHKQYQEHPPLPTATIFPSQHLDLYLEVLDQKVRTMLREMKIENGVLFIQSLFEDGEFYFYEMGFRLSGTQYYTIVEKQTGINLLEMMLDYSTGGNLDQYAIEKYDKGYTAFPACNLSILLDKGTIKEIIGLEKVKAMPTVLSYIPVHGEGDEVEITGTYAQMLGRFNIAADSPEQFDKTIREINDSLHVLSSKGEEMILAKYVPADAELSIE</sequence>
<evidence type="ECO:0000256" key="4">
    <source>
        <dbReference type="PROSITE-ProRule" id="PRU00409"/>
    </source>
</evidence>
<dbReference type="Gene3D" id="3.40.50.20">
    <property type="match status" value="1"/>
</dbReference>
<dbReference type="InterPro" id="IPR016185">
    <property type="entry name" value="PreATP-grasp_dom_sf"/>
</dbReference>
<keyword evidence="1" id="KW-0436">Ligase</keyword>
<dbReference type="Proteomes" id="UP001172054">
    <property type="component" value="Unassembled WGS sequence"/>
</dbReference>
<dbReference type="PANTHER" id="PTHR43055:SF1">
    <property type="entry name" value="FORMATE-DEPENDENT PHOSPHORIBOSYLGLYCINAMIDE FORMYLTRANSFERASE"/>
    <property type="match status" value="1"/>
</dbReference>
<dbReference type="EMBL" id="JAUJWW010000005">
    <property type="protein sequence ID" value="MDN7228021.1"/>
    <property type="molecule type" value="Genomic_DNA"/>
</dbReference>
<dbReference type="PROSITE" id="PS50975">
    <property type="entry name" value="ATP_GRASP"/>
    <property type="match status" value="1"/>
</dbReference>
<name>A0ABT8MSY3_9BACL</name>
<gene>
    <name evidence="6" type="ORF">QWY15_12000</name>
</gene>
<dbReference type="InterPro" id="IPR011761">
    <property type="entry name" value="ATP-grasp"/>
</dbReference>
<evidence type="ECO:0000256" key="3">
    <source>
        <dbReference type="ARBA" id="ARBA00022840"/>
    </source>
</evidence>
<dbReference type="Gene3D" id="3.30.470.20">
    <property type="entry name" value="ATP-grasp fold, B domain"/>
    <property type="match status" value="1"/>
</dbReference>
<evidence type="ECO:0000313" key="7">
    <source>
        <dbReference type="Proteomes" id="UP001172054"/>
    </source>
</evidence>
<dbReference type="Pfam" id="PF02786">
    <property type="entry name" value="CPSase_L_D2"/>
    <property type="match status" value="1"/>
</dbReference>
<keyword evidence="2 4" id="KW-0547">Nucleotide-binding</keyword>
<organism evidence="6 7">
    <name type="scientific">Planococcus liqunii</name>
    <dbReference type="NCBI Taxonomy" id="3058394"/>
    <lineage>
        <taxon>Bacteria</taxon>
        <taxon>Bacillati</taxon>
        <taxon>Bacillota</taxon>
        <taxon>Bacilli</taxon>
        <taxon>Bacillales</taxon>
        <taxon>Caryophanaceae</taxon>
        <taxon>Planococcus</taxon>
    </lineage>
</organism>
<keyword evidence="3 4" id="KW-0067">ATP-binding</keyword>